<sequence length="83" mass="9330">SALEAEGALGPYGFRDAIDYTRPLPGSRKAVIGAYMAHHIGMSLVAFDNALKRNIWQERFHSDPLVRSAELILQERIPRRLVV</sequence>
<proteinExistence type="predicted"/>
<accession>A0AAW5MUK8</accession>
<dbReference type="Pfam" id="PF10091">
    <property type="entry name" value="Glycoamylase"/>
    <property type="match status" value="1"/>
</dbReference>
<dbReference type="AlphaFoldDB" id="A0AAW5MUK8"/>
<comment type="caution">
    <text evidence="2">The sequence shown here is derived from an EMBL/GenBank/DDBJ whole genome shotgun (WGS) entry which is preliminary data.</text>
</comment>
<reference evidence="2" key="1">
    <citation type="submission" date="2022-07" db="EMBL/GenBank/DDBJ databases">
        <title>Diversity of ethanolamine utilization by human commensal Escherichia coli.</title>
        <authorList>
            <person name="Jubelin G."/>
        </authorList>
    </citation>
    <scope>NUCLEOTIDE SEQUENCE</scope>
    <source>
        <strain evidence="2">S1</strain>
    </source>
</reference>
<organism evidence="2 3">
    <name type="scientific">Escherichia marmotae</name>
    <dbReference type="NCBI Taxonomy" id="1499973"/>
    <lineage>
        <taxon>Bacteria</taxon>
        <taxon>Pseudomonadati</taxon>
        <taxon>Pseudomonadota</taxon>
        <taxon>Gammaproteobacteria</taxon>
        <taxon>Enterobacterales</taxon>
        <taxon>Enterobacteriaceae</taxon>
        <taxon>Escherichia</taxon>
    </lineage>
</organism>
<gene>
    <name evidence="2" type="ORF">NVV43_28175</name>
</gene>
<dbReference type="Proteomes" id="UP001206878">
    <property type="component" value="Unassembled WGS sequence"/>
</dbReference>
<protein>
    <recommendedName>
        <fullName evidence="1">Glycoamylase-like domain-containing protein</fullName>
    </recommendedName>
</protein>
<dbReference type="EMBL" id="JANPXH010001135">
    <property type="protein sequence ID" value="MCR6679340.1"/>
    <property type="molecule type" value="Genomic_DNA"/>
</dbReference>
<feature type="domain" description="Glycoamylase-like" evidence="1">
    <location>
        <begin position="6"/>
        <end position="57"/>
    </location>
</feature>
<feature type="non-terminal residue" evidence="2">
    <location>
        <position position="1"/>
    </location>
</feature>
<evidence type="ECO:0000259" key="1">
    <source>
        <dbReference type="Pfam" id="PF10091"/>
    </source>
</evidence>
<dbReference type="Gene3D" id="1.50.10.140">
    <property type="match status" value="1"/>
</dbReference>
<evidence type="ECO:0000313" key="2">
    <source>
        <dbReference type="EMBL" id="MCR6679340.1"/>
    </source>
</evidence>
<dbReference type="InterPro" id="IPR019282">
    <property type="entry name" value="Glycoamylase-like_cons_dom"/>
</dbReference>
<evidence type="ECO:0000313" key="3">
    <source>
        <dbReference type="Proteomes" id="UP001206878"/>
    </source>
</evidence>
<name>A0AAW5MUK8_9ESCH</name>
<feature type="non-terminal residue" evidence="2">
    <location>
        <position position="83"/>
    </location>
</feature>